<keyword evidence="1" id="KW-0812">Transmembrane</keyword>
<feature type="transmembrane region" description="Helical" evidence="1">
    <location>
        <begin position="38"/>
        <end position="60"/>
    </location>
</feature>
<dbReference type="RefSeq" id="WP_131910082.1">
    <property type="nucleotide sequence ID" value="NZ_SMFM01000006.1"/>
</dbReference>
<evidence type="ECO:0000313" key="2">
    <source>
        <dbReference type="EMBL" id="TDD75160.1"/>
    </source>
</evidence>
<sequence>MKKIPWKFIVIIIVIIIISIVIGIGIQSRCNIEIDNKIRYSEILNWITTLFIGFMVGFVFKNQFENNKIVKGYLLDDVNKISQELITLKNYCFSFKSNNCFNEEQRKEINSKMNLIDKKINVFSEFLEECYSSEHNEIKTNLVNSYNSLNKKITGDEFYEKDVSNKYFDDVVTESAKFESELRKLTLKIIKSL</sequence>
<dbReference type="EMBL" id="SMFM01000006">
    <property type="protein sequence ID" value="TDD75160.1"/>
    <property type="molecule type" value="Genomic_DNA"/>
</dbReference>
<dbReference type="Proteomes" id="UP000295278">
    <property type="component" value="Unassembled WGS sequence"/>
</dbReference>
<keyword evidence="3" id="KW-1185">Reference proteome</keyword>
<keyword evidence="1" id="KW-0472">Membrane</keyword>
<evidence type="ECO:0000256" key="1">
    <source>
        <dbReference type="SAM" id="Phobius"/>
    </source>
</evidence>
<proteinExistence type="predicted"/>
<dbReference type="OrthoDB" id="1467728at2"/>
<accession>A0A4R5AT48</accession>
<feature type="transmembrane region" description="Helical" evidence="1">
    <location>
        <begin position="6"/>
        <end position="26"/>
    </location>
</feature>
<name>A0A4R5AT48_9FLAO</name>
<comment type="caution">
    <text evidence="2">The sequence shown here is derived from an EMBL/GenBank/DDBJ whole genome shotgun (WGS) entry which is preliminary data.</text>
</comment>
<evidence type="ECO:0000313" key="3">
    <source>
        <dbReference type="Proteomes" id="UP000295278"/>
    </source>
</evidence>
<keyword evidence="1" id="KW-1133">Transmembrane helix</keyword>
<protein>
    <submittedName>
        <fullName evidence="2">Uncharacterized protein</fullName>
    </submittedName>
</protein>
<dbReference type="AlphaFoldDB" id="A0A4R5AT48"/>
<gene>
    <name evidence="2" type="ORF">E0F89_12300</name>
</gene>
<reference evidence="2 3" key="1">
    <citation type="submission" date="2019-03" db="EMBL/GenBank/DDBJ databases">
        <title>Flavobacterium AT-3-2 sp. nov., isolated from arctic soil.</title>
        <authorList>
            <person name="Chaudhary D.K."/>
        </authorList>
    </citation>
    <scope>NUCLEOTIDE SEQUENCE [LARGE SCALE GENOMIC DNA]</scope>
    <source>
        <strain evidence="2 3">AT-3-2</strain>
    </source>
</reference>
<organism evidence="2 3">
    <name type="scientific">Flavobacterium caseinilyticum</name>
    <dbReference type="NCBI Taxonomy" id="2541732"/>
    <lineage>
        <taxon>Bacteria</taxon>
        <taxon>Pseudomonadati</taxon>
        <taxon>Bacteroidota</taxon>
        <taxon>Flavobacteriia</taxon>
        <taxon>Flavobacteriales</taxon>
        <taxon>Flavobacteriaceae</taxon>
        <taxon>Flavobacterium</taxon>
    </lineage>
</organism>